<feature type="transmembrane region" description="Helical" evidence="4">
    <location>
        <begin position="96"/>
        <end position="115"/>
    </location>
</feature>
<dbReference type="GO" id="GO:0051117">
    <property type="term" value="F:ATPase binding"/>
    <property type="evidence" value="ECO:0007669"/>
    <property type="project" value="TreeGrafter"/>
</dbReference>
<dbReference type="InterPro" id="IPR001907">
    <property type="entry name" value="ClpP"/>
</dbReference>
<gene>
    <name evidence="5" type="ORF">S01H4_11899</name>
</gene>
<dbReference type="PRINTS" id="PR00127">
    <property type="entry name" value="CLPPROTEASEP"/>
</dbReference>
<dbReference type="EMBL" id="BART01004926">
    <property type="protein sequence ID" value="GAG58737.1"/>
    <property type="molecule type" value="Genomic_DNA"/>
</dbReference>
<evidence type="ECO:0000256" key="4">
    <source>
        <dbReference type="SAM" id="Phobius"/>
    </source>
</evidence>
<keyword evidence="4" id="KW-1133">Transmembrane helix</keyword>
<feature type="non-terminal residue" evidence="5">
    <location>
        <position position="196"/>
    </location>
</feature>
<evidence type="ECO:0008006" key="6">
    <source>
        <dbReference type="Google" id="ProtNLM"/>
    </source>
</evidence>
<dbReference type="GO" id="GO:0009368">
    <property type="term" value="C:endopeptidase Clp complex"/>
    <property type="evidence" value="ECO:0007669"/>
    <property type="project" value="TreeGrafter"/>
</dbReference>
<sequence length="196" mass="21342">MAKNKGKKKKAVKASWKNPPWLNIYASAKNSDETIMEIYGDIGESWWEESISARGFARELKNITTGTIVVKVNSLGGSVFDGTAIHNQLKGHAAKIIVIIEGVAASIASVIVMAADEIRMPANAMLMIHDPWTCACGSSGEMRQAANALDKIKESIVVSYERSGLSRDDISKLMSDETWFTAEDALEQGFCDTIVD</sequence>
<reference evidence="5" key="1">
    <citation type="journal article" date="2014" name="Front. Microbiol.">
        <title>High frequency of phylogenetically diverse reductive dehalogenase-homologous genes in deep subseafloor sedimentary metagenomes.</title>
        <authorList>
            <person name="Kawai M."/>
            <person name="Futagami T."/>
            <person name="Toyoda A."/>
            <person name="Takaki Y."/>
            <person name="Nishi S."/>
            <person name="Hori S."/>
            <person name="Arai W."/>
            <person name="Tsubouchi T."/>
            <person name="Morono Y."/>
            <person name="Uchiyama I."/>
            <person name="Ito T."/>
            <person name="Fujiyama A."/>
            <person name="Inagaki F."/>
            <person name="Takami H."/>
        </authorList>
    </citation>
    <scope>NUCLEOTIDE SEQUENCE</scope>
    <source>
        <strain evidence="5">Expedition CK06-06</strain>
    </source>
</reference>
<keyword evidence="3" id="KW-0378">Hydrolase</keyword>
<dbReference type="InterPro" id="IPR029045">
    <property type="entry name" value="ClpP/crotonase-like_dom_sf"/>
</dbReference>
<dbReference type="Pfam" id="PF00574">
    <property type="entry name" value="CLP_protease"/>
    <property type="match status" value="1"/>
</dbReference>
<evidence type="ECO:0000256" key="1">
    <source>
        <dbReference type="ARBA" id="ARBA00007039"/>
    </source>
</evidence>
<comment type="similarity">
    <text evidence="1">Belongs to the peptidase S14 family.</text>
</comment>
<keyword evidence="4" id="KW-0812">Transmembrane</keyword>
<evidence type="ECO:0000256" key="3">
    <source>
        <dbReference type="ARBA" id="ARBA00022801"/>
    </source>
</evidence>
<dbReference type="GO" id="GO:0004252">
    <property type="term" value="F:serine-type endopeptidase activity"/>
    <property type="evidence" value="ECO:0007669"/>
    <property type="project" value="InterPro"/>
</dbReference>
<comment type="caution">
    <text evidence="5">The sequence shown here is derived from an EMBL/GenBank/DDBJ whole genome shotgun (WGS) entry which is preliminary data.</text>
</comment>
<dbReference type="AlphaFoldDB" id="X0ZKV9"/>
<accession>X0ZKV9</accession>
<protein>
    <recommendedName>
        <fullName evidence="6">ATP-dependent Clp protease proteolytic subunit</fullName>
    </recommendedName>
</protein>
<proteinExistence type="inferred from homology"/>
<evidence type="ECO:0000256" key="2">
    <source>
        <dbReference type="ARBA" id="ARBA00022490"/>
    </source>
</evidence>
<dbReference type="SUPFAM" id="SSF52096">
    <property type="entry name" value="ClpP/crotonase"/>
    <property type="match status" value="1"/>
</dbReference>
<name>X0ZKV9_9ZZZZ</name>
<dbReference type="NCBIfam" id="NF045542">
    <property type="entry name" value="Clp_rel_HeadMat"/>
    <property type="match status" value="1"/>
</dbReference>
<dbReference type="Gene3D" id="3.90.226.10">
    <property type="entry name" value="2-enoyl-CoA Hydratase, Chain A, domain 1"/>
    <property type="match status" value="1"/>
</dbReference>
<dbReference type="InterPro" id="IPR023562">
    <property type="entry name" value="ClpP/TepA"/>
</dbReference>
<dbReference type="CDD" id="cd07016">
    <property type="entry name" value="S14_ClpP_1"/>
    <property type="match status" value="1"/>
</dbReference>
<dbReference type="GO" id="GO:0006515">
    <property type="term" value="P:protein quality control for misfolded or incompletely synthesized proteins"/>
    <property type="evidence" value="ECO:0007669"/>
    <property type="project" value="TreeGrafter"/>
</dbReference>
<dbReference type="PANTHER" id="PTHR10381:SF70">
    <property type="entry name" value="ATP-DEPENDENT CLP PROTEASE PROTEOLYTIC SUBUNIT"/>
    <property type="match status" value="1"/>
</dbReference>
<keyword evidence="4" id="KW-0472">Membrane</keyword>
<dbReference type="PANTHER" id="PTHR10381">
    <property type="entry name" value="ATP-DEPENDENT CLP PROTEASE PROTEOLYTIC SUBUNIT"/>
    <property type="match status" value="1"/>
</dbReference>
<organism evidence="5">
    <name type="scientific">marine sediment metagenome</name>
    <dbReference type="NCBI Taxonomy" id="412755"/>
    <lineage>
        <taxon>unclassified sequences</taxon>
        <taxon>metagenomes</taxon>
        <taxon>ecological metagenomes</taxon>
    </lineage>
</organism>
<keyword evidence="2" id="KW-0963">Cytoplasm</keyword>
<evidence type="ECO:0000313" key="5">
    <source>
        <dbReference type="EMBL" id="GAG58737.1"/>
    </source>
</evidence>
<dbReference type="GO" id="GO:0004176">
    <property type="term" value="F:ATP-dependent peptidase activity"/>
    <property type="evidence" value="ECO:0007669"/>
    <property type="project" value="InterPro"/>
</dbReference>